<dbReference type="GO" id="GO:0009898">
    <property type="term" value="C:cytoplasmic side of plasma membrane"/>
    <property type="evidence" value="ECO:0007669"/>
    <property type="project" value="TreeGrafter"/>
</dbReference>
<dbReference type="PANTHER" id="PTHR42862">
    <property type="entry name" value="DELTA-1-PYRROLINE-5-CARBOXYLATE DEHYDROGENASE 1, ISOFORM A-RELATED"/>
    <property type="match status" value="1"/>
</dbReference>
<dbReference type="SUPFAM" id="SSF53720">
    <property type="entry name" value="ALDH-like"/>
    <property type="match status" value="1"/>
</dbReference>
<evidence type="ECO:0000256" key="6">
    <source>
        <dbReference type="PIRSR" id="PIRSR000197-1"/>
    </source>
</evidence>
<dbReference type="InterPro" id="IPR029041">
    <property type="entry name" value="FAD-linked_oxidoreductase-like"/>
</dbReference>
<dbReference type="InterPro" id="IPR002872">
    <property type="entry name" value="Proline_DH_dom"/>
</dbReference>
<name>A0A9D2H2B5_9MICO</name>
<dbReference type="InterPro" id="IPR016161">
    <property type="entry name" value="Ald_DH/histidinol_DH"/>
</dbReference>
<dbReference type="Gene3D" id="3.20.20.220">
    <property type="match status" value="1"/>
</dbReference>
<dbReference type="EMBL" id="DXAM01000001">
    <property type="protein sequence ID" value="HJA03233.1"/>
    <property type="molecule type" value="Genomic_DNA"/>
</dbReference>
<evidence type="ECO:0000256" key="4">
    <source>
        <dbReference type="ARBA" id="ARBA00023027"/>
    </source>
</evidence>
<dbReference type="InterPro" id="IPR016162">
    <property type="entry name" value="Ald_DH_N"/>
</dbReference>
<evidence type="ECO:0000259" key="10">
    <source>
        <dbReference type="Pfam" id="PF00171"/>
    </source>
</evidence>
<dbReference type="SUPFAM" id="SSF51730">
    <property type="entry name" value="FAD-linked oxidoreductase"/>
    <property type="match status" value="1"/>
</dbReference>
<dbReference type="GO" id="GO:0003700">
    <property type="term" value="F:DNA-binding transcription factor activity"/>
    <property type="evidence" value="ECO:0007669"/>
    <property type="project" value="InterPro"/>
</dbReference>
<dbReference type="InterPro" id="IPR025703">
    <property type="entry name" value="Bifunct_PutA"/>
</dbReference>
<organism evidence="12 13">
    <name type="scientific">Candidatus Microbacterium stercoravium</name>
    <dbReference type="NCBI Taxonomy" id="2838697"/>
    <lineage>
        <taxon>Bacteria</taxon>
        <taxon>Bacillati</taxon>
        <taxon>Actinomycetota</taxon>
        <taxon>Actinomycetes</taxon>
        <taxon>Micrococcales</taxon>
        <taxon>Microbacteriaceae</taxon>
        <taxon>Microbacterium</taxon>
    </lineage>
</organism>
<evidence type="ECO:0000256" key="8">
    <source>
        <dbReference type="RuleBase" id="RU003345"/>
    </source>
</evidence>
<dbReference type="InterPro" id="IPR029510">
    <property type="entry name" value="Ald_DH_CS_GLU"/>
</dbReference>
<feature type="region of interest" description="Disordered" evidence="9">
    <location>
        <begin position="449"/>
        <end position="488"/>
    </location>
</feature>
<reference evidence="12" key="1">
    <citation type="journal article" date="2021" name="PeerJ">
        <title>Extensive microbial diversity within the chicken gut microbiome revealed by metagenomics and culture.</title>
        <authorList>
            <person name="Gilroy R."/>
            <person name="Ravi A."/>
            <person name="Getino M."/>
            <person name="Pursley I."/>
            <person name="Horton D.L."/>
            <person name="Alikhan N.F."/>
            <person name="Baker D."/>
            <person name="Gharbi K."/>
            <person name="Hall N."/>
            <person name="Watson M."/>
            <person name="Adriaenssens E.M."/>
            <person name="Foster-Nyarko E."/>
            <person name="Jarju S."/>
            <person name="Secka A."/>
            <person name="Antonio M."/>
            <person name="Oren A."/>
            <person name="Chaudhuri R.R."/>
            <person name="La Ragione R."/>
            <person name="Hildebrand F."/>
            <person name="Pallen M.J."/>
        </authorList>
    </citation>
    <scope>NUCLEOTIDE SEQUENCE</scope>
    <source>
        <strain evidence="12">ChiHjej8B7-3636</strain>
    </source>
</reference>
<feature type="domain" description="Proline dehydrogenase" evidence="11">
    <location>
        <begin position="138"/>
        <end position="419"/>
    </location>
</feature>
<dbReference type="GO" id="GO:0010133">
    <property type="term" value="P:L-proline catabolic process to L-glutamate"/>
    <property type="evidence" value="ECO:0007669"/>
    <property type="project" value="InterPro"/>
</dbReference>
<evidence type="ECO:0000256" key="5">
    <source>
        <dbReference type="ARBA" id="ARBA00048142"/>
    </source>
</evidence>
<dbReference type="PANTHER" id="PTHR42862:SF1">
    <property type="entry name" value="DELTA-1-PYRROLINE-5-CARBOXYLATE DEHYDROGENASE 2, ISOFORM A-RELATED"/>
    <property type="match status" value="1"/>
</dbReference>
<comment type="pathway">
    <text evidence="1">Amino-acid degradation; L-proline degradation into L-glutamate; L-glutamate from L-proline: step 2/2.</text>
</comment>
<feature type="active site" evidence="6">
    <location>
        <position position="745"/>
    </location>
</feature>
<dbReference type="PIRSF" id="PIRSF000197">
    <property type="entry name" value="Bifunct_PutA"/>
    <property type="match status" value="1"/>
</dbReference>
<keyword evidence="3 8" id="KW-0560">Oxidoreductase</keyword>
<dbReference type="Pfam" id="PF01619">
    <property type="entry name" value="Pro_dh"/>
    <property type="match status" value="1"/>
</dbReference>
<protein>
    <recommendedName>
        <fullName evidence="2">L-glutamate gamma-semialdehyde dehydrogenase</fullName>
        <ecNumber evidence="2">1.2.1.88</ecNumber>
    </recommendedName>
</protein>
<evidence type="ECO:0000313" key="13">
    <source>
        <dbReference type="Proteomes" id="UP000824220"/>
    </source>
</evidence>
<comment type="catalytic activity">
    <reaction evidence="5">
        <text>L-glutamate 5-semialdehyde + NAD(+) + H2O = L-glutamate + NADH + 2 H(+)</text>
        <dbReference type="Rhea" id="RHEA:30235"/>
        <dbReference type="ChEBI" id="CHEBI:15377"/>
        <dbReference type="ChEBI" id="CHEBI:15378"/>
        <dbReference type="ChEBI" id="CHEBI:29985"/>
        <dbReference type="ChEBI" id="CHEBI:57540"/>
        <dbReference type="ChEBI" id="CHEBI:57945"/>
        <dbReference type="ChEBI" id="CHEBI:58066"/>
        <dbReference type="EC" id="1.2.1.88"/>
    </reaction>
</comment>
<dbReference type="EC" id="1.2.1.88" evidence="2"/>
<evidence type="ECO:0000256" key="1">
    <source>
        <dbReference type="ARBA" id="ARBA00004786"/>
    </source>
</evidence>
<dbReference type="GO" id="GO:0004657">
    <property type="term" value="F:proline dehydrogenase activity"/>
    <property type="evidence" value="ECO:0007669"/>
    <property type="project" value="InterPro"/>
</dbReference>
<evidence type="ECO:0000256" key="3">
    <source>
        <dbReference type="ARBA" id="ARBA00023002"/>
    </source>
</evidence>
<dbReference type="Proteomes" id="UP000824220">
    <property type="component" value="Unassembled WGS sequence"/>
</dbReference>
<sequence>METVKDIDTALADKAIAQVRTWLEEARHEKTDAAGRNLAGVLSDPKGLDFATGFVDGVVRPEDLRVAARNFRAVARDVPAFLPAYLRALIRLGGSVATIAPAIVVPIARRVLRQMVRHLIVDASDRRLGPALARIGGPGTRLNVNLLGEAILGQREADRRVAGTIRLIERPDVDYISIKVSSTVAPHSPWAHDQAVAEAVEALVPVYRAAVANDTFLNLDMEEYKDLDLTLDVFQQVLDRDEFQQVRAGIVLQAYLPDCLAAMMRLQEWAAERVASGGSPVKVRIVKGANLPMEEVDADTHGWPLATWPSKQHTDAGYKQVLEYALHPERIRNVHLGIAGHNLFDVALAKLLAEHRGITEGVEFEMLLGMATQQAAVVRRDVGELLLYTPVVHPQEFDVAIAYLIRRLEEGASPDNFMSAVFDLDSDERLFEREKQRFLTSIDMIPDEIPGSNRTMDRRAPQPAYEEGPRDSGSAFRNTPDTDPSIAANREWAAGIRSRMRDSRLGIDTIGAAEIESPDALDAAIDEAAAADWREKPLAERVAILHRAGDILQNRRGDLLEVMGSECGKVIEQGDAEVSEAIDFAHFYAASAERLSEVDGATFEPARVTAVIPPWNFPAAIPAGGVLAALAAGSAVIFKPARQASRTGAVIAEALWEAGVPREALRLVRISGELGARLLSDPRVERAILTGAYETAEMFRSFRRDLPLLAETSGKNAIIVTPSADFDLAAKDIAYSAFGHAGQKCSAASLVVLVGSVAKSERFRRQLLDATDGYEVGYPYEEGARIGPVIAPAEGKLLRGLTVLEQGQRWVIEPRRQDDTGALWSPGIREGVARGSEFHLTEYFGPITGIIEAETLEEAIEIVNEIEYGLTSGLHSLDPDEIQTWLGSIQAGNAYINRVITGAIVERQPFGGWKKSAVGPGTKAGGPSYLYALGDWHEAPVAAAATADAASRRAAKAVSQEDREWLEAALATDIVAFDGEFGVARDVQALALEQNVLRYVPTAVTVRYEGSRPAELVRVVAAGARIGAPIEVSSLEKLPEPVRAYLADVGAVHRVEDAAAWSARAATFAETGGRIRLVSASADPILEATDGSPNVAIYAGAVTPAGRVEMLPFVREQAVSITAHRFGNPRRYEVPVVTGGASDLVAR</sequence>
<accession>A0A9D2H2B5</accession>
<dbReference type="GO" id="GO:0003842">
    <property type="term" value="F:L-glutamate gamma-semialdehyde dehydrogenase activity"/>
    <property type="evidence" value="ECO:0007669"/>
    <property type="project" value="UniProtKB-EC"/>
</dbReference>
<dbReference type="PROSITE" id="PS00070">
    <property type="entry name" value="ALDEHYDE_DEHYDR_CYS"/>
    <property type="match status" value="1"/>
</dbReference>
<dbReference type="PROSITE" id="PS00687">
    <property type="entry name" value="ALDEHYDE_DEHYDR_GLU"/>
    <property type="match status" value="1"/>
</dbReference>
<comment type="similarity">
    <text evidence="8">Belongs to the aldehyde dehydrogenase family.</text>
</comment>
<dbReference type="InterPro" id="IPR015590">
    <property type="entry name" value="Aldehyde_DH_dom"/>
</dbReference>
<feature type="domain" description="Aldehyde dehydrogenase" evidence="10">
    <location>
        <begin position="514"/>
        <end position="926"/>
    </location>
</feature>
<dbReference type="InterPro" id="IPR050485">
    <property type="entry name" value="Proline_metab_enzyme"/>
</dbReference>
<evidence type="ECO:0000256" key="7">
    <source>
        <dbReference type="PROSITE-ProRule" id="PRU10007"/>
    </source>
</evidence>
<dbReference type="InterPro" id="IPR016163">
    <property type="entry name" value="Ald_DH_C"/>
</dbReference>
<keyword evidence="4" id="KW-0520">NAD</keyword>
<evidence type="ECO:0000256" key="9">
    <source>
        <dbReference type="SAM" id="MobiDB-lite"/>
    </source>
</evidence>
<feature type="active site" evidence="6 7">
    <location>
        <position position="711"/>
    </location>
</feature>
<dbReference type="Pfam" id="PF00171">
    <property type="entry name" value="Aldedh"/>
    <property type="match status" value="1"/>
</dbReference>
<reference evidence="12" key="2">
    <citation type="submission" date="2021-04" db="EMBL/GenBank/DDBJ databases">
        <authorList>
            <person name="Gilroy R."/>
        </authorList>
    </citation>
    <scope>NUCLEOTIDE SEQUENCE</scope>
    <source>
        <strain evidence="12">ChiHjej8B7-3636</strain>
    </source>
</reference>
<evidence type="ECO:0000256" key="2">
    <source>
        <dbReference type="ARBA" id="ARBA00012884"/>
    </source>
</evidence>
<dbReference type="InterPro" id="IPR016160">
    <property type="entry name" value="Ald_DH_CS_CYS"/>
</dbReference>
<dbReference type="Gene3D" id="3.40.605.10">
    <property type="entry name" value="Aldehyde Dehydrogenase, Chain A, domain 1"/>
    <property type="match status" value="1"/>
</dbReference>
<evidence type="ECO:0000313" key="12">
    <source>
        <dbReference type="EMBL" id="HJA03233.1"/>
    </source>
</evidence>
<evidence type="ECO:0000259" key="11">
    <source>
        <dbReference type="Pfam" id="PF01619"/>
    </source>
</evidence>
<gene>
    <name evidence="12" type="ORF">H9800_00010</name>
</gene>
<proteinExistence type="inferred from homology"/>
<dbReference type="AlphaFoldDB" id="A0A9D2H2B5"/>
<dbReference type="Gene3D" id="3.40.309.10">
    <property type="entry name" value="Aldehyde Dehydrogenase, Chain A, domain 2"/>
    <property type="match status" value="1"/>
</dbReference>
<comment type="caution">
    <text evidence="12">The sequence shown here is derived from an EMBL/GenBank/DDBJ whole genome shotgun (WGS) entry which is preliminary data.</text>
</comment>